<feature type="repeat" description="PPR" evidence="2">
    <location>
        <begin position="248"/>
        <end position="282"/>
    </location>
</feature>
<dbReference type="Proteomes" id="UP001418222">
    <property type="component" value="Unassembled WGS sequence"/>
</dbReference>
<dbReference type="FunFam" id="1.25.40.10:FF:000090">
    <property type="entry name" value="Pentatricopeptide repeat-containing protein, chloroplastic"/>
    <property type="match status" value="1"/>
</dbReference>
<dbReference type="GO" id="GO:0009451">
    <property type="term" value="P:RNA modification"/>
    <property type="evidence" value="ECO:0007669"/>
    <property type="project" value="InterPro"/>
</dbReference>
<gene>
    <name evidence="3" type="primary">PCMP-H44</name>
    <name evidence="3" type="ORF">KSP39_PZI003454</name>
</gene>
<dbReference type="InterPro" id="IPR011990">
    <property type="entry name" value="TPR-like_helical_dom_sf"/>
</dbReference>
<dbReference type="PANTHER" id="PTHR47926">
    <property type="entry name" value="PENTATRICOPEPTIDE REPEAT-CONTAINING PROTEIN"/>
    <property type="match status" value="1"/>
</dbReference>
<comment type="caution">
    <text evidence="3">The sequence shown here is derived from an EMBL/GenBank/DDBJ whole genome shotgun (WGS) entry which is preliminary data.</text>
</comment>
<keyword evidence="4" id="KW-1185">Reference proteome</keyword>
<dbReference type="InterPro" id="IPR046848">
    <property type="entry name" value="E_motif"/>
</dbReference>
<dbReference type="Pfam" id="PF20431">
    <property type="entry name" value="E_motif"/>
    <property type="match status" value="1"/>
</dbReference>
<feature type="repeat" description="PPR" evidence="2">
    <location>
        <begin position="350"/>
        <end position="384"/>
    </location>
</feature>
<dbReference type="EMBL" id="JBBWWQ010000003">
    <property type="protein sequence ID" value="KAK8952539.1"/>
    <property type="molecule type" value="Genomic_DNA"/>
</dbReference>
<reference evidence="3 4" key="1">
    <citation type="journal article" date="2022" name="Nat. Plants">
        <title>Genomes of leafy and leafless Platanthera orchids illuminate the evolution of mycoheterotrophy.</title>
        <authorList>
            <person name="Li M.H."/>
            <person name="Liu K.W."/>
            <person name="Li Z."/>
            <person name="Lu H.C."/>
            <person name="Ye Q.L."/>
            <person name="Zhang D."/>
            <person name="Wang J.Y."/>
            <person name="Li Y.F."/>
            <person name="Zhong Z.M."/>
            <person name="Liu X."/>
            <person name="Yu X."/>
            <person name="Liu D.K."/>
            <person name="Tu X.D."/>
            <person name="Liu B."/>
            <person name="Hao Y."/>
            <person name="Liao X.Y."/>
            <person name="Jiang Y.T."/>
            <person name="Sun W.H."/>
            <person name="Chen J."/>
            <person name="Chen Y.Q."/>
            <person name="Ai Y."/>
            <person name="Zhai J.W."/>
            <person name="Wu S.S."/>
            <person name="Zhou Z."/>
            <person name="Hsiao Y.Y."/>
            <person name="Wu W.L."/>
            <person name="Chen Y.Y."/>
            <person name="Lin Y.F."/>
            <person name="Hsu J.L."/>
            <person name="Li C.Y."/>
            <person name="Wang Z.W."/>
            <person name="Zhao X."/>
            <person name="Zhong W.Y."/>
            <person name="Ma X.K."/>
            <person name="Ma L."/>
            <person name="Huang J."/>
            <person name="Chen G.Z."/>
            <person name="Huang M.Z."/>
            <person name="Huang L."/>
            <person name="Peng D.H."/>
            <person name="Luo Y.B."/>
            <person name="Zou S.Q."/>
            <person name="Chen S.P."/>
            <person name="Lan S."/>
            <person name="Tsai W.C."/>
            <person name="Van de Peer Y."/>
            <person name="Liu Z.J."/>
        </authorList>
    </citation>
    <scope>NUCLEOTIDE SEQUENCE [LARGE SCALE GENOMIC DNA]</scope>
    <source>
        <strain evidence="3">Lor287</strain>
    </source>
</reference>
<accession>A0AAP0GDL5</accession>
<sequence length="580" mass="63041">MATITCLNSNPVIAGGEVTPHTPSSRESNTRKRIPFSGSFADEPFNYGKAALAIRTLSRQDEPIEALGLFRELAGGSRQKPSALPLCAVLRCCVSLQATKSGREVHGFVVRNGGEEAAAYRTLSALACFYANCGLRSTARKVFDRMPMRDVVSWTIILMAYANGHDLQGEVMSLFLDMLWDGVLPNRHSLTVIMRCASLTEGKQLQAYITKRGWNSDAFIGSSLTDMYARNRDLDGAKLIFDRIKHKDVVCYNSLLLGYSKNGLSQNLLSVFDEMSLAGLLPNQSTMVGLLNGCASVGLLGLARQFHAHTLARGFGSDEVLQAIVVDMYAKCGDLESARVAFHQMGAVKNIAGWNSMVCGFGKHGHAAEAFEVFDSMQRASFSPDHITFTCLLSACSHSGAMVDEGWKLFNLMGEFYGVPPRKEHYSCMVDLLGRAGRVREAYEFITRSNVGPVASVWGALLAACRVWGDAEIGEIAARKLFAIEPEGSGSYVGLAGIFSANERWDEAAAVRRLMDCSGVKKDSGCSLVDVGGGLRKFRAGEGDAVDWQEMEEVKFACERLNANILGYARNEMLVGSDGT</sequence>
<dbReference type="InterPro" id="IPR046960">
    <property type="entry name" value="PPR_At4g14850-like_plant"/>
</dbReference>
<organism evidence="3 4">
    <name type="scientific">Platanthera zijinensis</name>
    <dbReference type="NCBI Taxonomy" id="2320716"/>
    <lineage>
        <taxon>Eukaryota</taxon>
        <taxon>Viridiplantae</taxon>
        <taxon>Streptophyta</taxon>
        <taxon>Embryophyta</taxon>
        <taxon>Tracheophyta</taxon>
        <taxon>Spermatophyta</taxon>
        <taxon>Magnoliopsida</taxon>
        <taxon>Liliopsida</taxon>
        <taxon>Asparagales</taxon>
        <taxon>Orchidaceae</taxon>
        <taxon>Orchidoideae</taxon>
        <taxon>Orchideae</taxon>
        <taxon>Orchidinae</taxon>
        <taxon>Platanthera</taxon>
    </lineage>
</organism>
<dbReference type="Pfam" id="PF01535">
    <property type="entry name" value="PPR"/>
    <property type="match status" value="1"/>
</dbReference>
<evidence type="ECO:0000313" key="4">
    <source>
        <dbReference type="Proteomes" id="UP001418222"/>
    </source>
</evidence>
<feature type="repeat" description="PPR" evidence="2">
    <location>
        <begin position="150"/>
        <end position="185"/>
    </location>
</feature>
<dbReference type="Pfam" id="PF13041">
    <property type="entry name" value="PPR_2"/>
    <property type="match status" value="2"/>
</dbReference>
<keyword evidence="1" id="KW-0677">Repeat</keyword>
<dbReference type="GO" id="GO:0003723">
    <property type="term" value="F:RNA binding"/>
    <property type="evidence" value="ECO:0007669"/>
    <property type="project" value="InterPro"/>
</dbReference>
<feature type="repeat" description="PPR" evidence="2">
    <location>
        <begin position="385"/>
        <end position="420"/>
    </location>
</feature>
<proteinExistence type="predicted"/>
<dbReference type="InterPro" id="IPR002885">
    <property type="entry name" value="PPR_rpt"/>
</dbReference>
<evidence type="ECO:0000313" key="3">
    <source>
        <dbReference type="EMBL" id="KAK8952539.1"/>
    </source>
</evidence>
<name>A0AAP0GDL5_9ASPA</name>
<evidence type="ECO:0000256" key="2">
    <source>
        <dbReference type="PROSITE-ProRule" id="PRU00708"/>
    </source>
</evidence>
<dbReference type="NCBIfam" id="TIGR00756">
    <property type="entry name" value="PPR"/>
    <property type="match status" value="2"/>
</dbReference>
<evidence type="ECO:0000256" key="1">
    <source>
        <dbReference type="ARBA" id="ARBA00022737"/>
    </source>
</evidence>
<dbReference type="PANTHER" id="PTHR47926:SF500">
    <property type="entry name" value="REPEAT-CONTAINING PROTEIN, PUTATIVE-RELATED"/>
    <property type="match status" value="1"/>
</dbReference>
<dbReference type="PROSITE" id="PS51375">
    <property type="entry name" value="PPR"/>
    <property type="match status" value="4"/>
</dbReference>
<protein>
    <submittedName>
        <fullName evidence="3">Pentatricopeptide repeat-containing protein</fullName>
    </submittedName>
</protein>
<dbReference type="AlphaFoldDB" id="A0AAP0GDL5"/>
<dbReference type="Gene3D" id="1.25.40.10">
    <property type="entry name" value="Tetratricopeptide repeat domain"/>
    <property type="match status" value="4"/>
</dbReference>